<accession>A0A915JI63</accession>
<proteinExistence type="predicted"/>
<evidence type="ECO:0000313" key="1">
    <source>
        <dbReference type="Proteomes" id="UP000887565"/>
    </source>
</evidence>
<keyword evidence="1" id="KW-1185">Reference proteome</keyword>
<dbReference type="InterPro" id="IPR043128">
    <property type="entry name" value="Rev_trsase/Diguanyl_cyclase"/>
</dbReference>
<dbReference type="InterPro" id="IPR043502">
    <property type="entry name" value="DNA/RNA_pol_sf"/>
</dbReference>
<reference evidence="2" key="1">
    <citation type="submission" date="2022-11" db="UniProtKB">
        <authorList>
            <consortium name="WormBaseParasite"/>
        </authorList>
    </citation>
    <scope>IDENTIFICATION</scope>
</reference>
<dbReference type="AlphaFoldDB" id="A0A915JI63"/>
<evidence type="ECO:0000313" key="2">
    <source>
        <dbReference type="WBParaSite" id="nRc.2.0.1.t25834-RA"/>
    </source>
</evidence>
<protein>
    <submittedName>
        <fullName evidence="2">Uncharacterized protein</fullName>
    </submittedName>
</protein>
<organism evidence="1 2">
    <name type="scientific">Romanomermis culicivorax</name>
    <name type="common">Nematode worm</name>
    <dbReference type="NCBI Taxonomy" id="13658"/>
    <lineage>
        <taxon>Eukaryota</taxon>
        <taxon>Metazoa</taxon>
        <taxon>Ecdysozoa</taxon>
        <taxon>Nematoda</taxon>
        <taxon>Enoplea</taxon>
        <taxon>Dorylaimia</taxon>
        <taxon>Mermithida</taxon>
        <taxon>Mermithoidea</taxon>
        <taxon>Mermithidae</taxon>
        <taxon>Romanomermis</taxon>
    </lineage>
</organism>
<dbReference type="WBParaSite" id="nRc.2.0.1.t25834-RA">
    <property type="protein sequence ID" value="nRc.2.0.1.t25834-RA"/>
    <property type="gene ID" value="nRc.2.0.1.g25834"/>
</dbReference>
<dbReference type="Proteomes" id="UP000887565">
    <property type="component" value="Unplaced"/>
</dbReference>
<dbReference type="SUPFAM" id="SSF56672">
    <property type="entry name" value="DNA/RNA polymerases"/>
    <property type="match status" value="1"/>
</dbReference>
<name>A0A915JI63_ROMCU</name>
<dbReference type="Gene3D" id="3.30.70.270">
    <property type="match status" value="1"/>
</dbReference>
<sequence length="190" mass="21989">IEVLRPLSASSQERRFIPGCAWLSESLTNLLLKEVTFLWSKPQQVAFDELQRLLTQWELMLAEFKLTIWPGKGWSNDLTDHSTMATPCITDHRDQLTSATPHITNFQSTHNSMSQNGLKIHWTIDHPLSHPLDGQLPQTCCIILYHHKDEDALFRRTAMSSADQFCPTSNQEIIDHVRKYHNDLQYSYKT</sequence>